<protein>
    <submittedName>
        <fullName evidence="1">Uncharacterized protein</fullName>
    </submittedName>
</protein>
<evidence type="ECO:0000313" key="1">
    <source>
        <dbReference type="EMBL" id="KAH7027064.1"/>
    </source>
</evidence>
<name>A0ABQ8FWT7_9PEZI</name>
<proteinExistence type="predicted"/>
<accession>A0ABQ8FWT7</accession>
<gene>
    <name evidence="1" type="ORF">B0J12DRAFT_745762</name>
</gene>
<organism evidence="1 2">
    <name type="scientific">Macrophomina phaseolina</name>
    <dbReference type="NCBI Taxonomy" id="35725"/>
    <lineage>
        <taxon>Eukaryota</taxon>
        <taxon>Fungi</taxon>
        <taxon>Dikarya</taxon>
        <taxon>Ascomycota</taxon>
        <taxon>Pezizomycotina</taxon>
        <taxon>Dothideomycetes</taxon>
        <taxon>Dothideomycetes incertae sedis</taxon>
        <taxon>Botryosphaeriales</taxon>
        <taxon>Botryosphaeriaceae</taxon>
        <taxon>Macrophomina</taxon>
    </lineage>
</organism>
<reference evidence="1 2" key="1">
    <citation type="journal article" date="2021" name="Nat. Commun.">
        <title>Genetic determinants of endophytism in the Arabidopsis root mycobiome.</title>
        <authorList>
            <person name="Mesny F."/>
            <person name="Miyauchi S."/>
            <person name="Thiergart T."/>
            <person name="Pickel B."/>
            <person name="Atanasova L."/>
            <person name="Karlsson M."/>
            <person name="Huettel B."/>
            <person name="Barry K.W."/>
            <person name="Haridas S."/>
            <person name="Chen C."/>
            <person name="Bauer D."/>
            <person name="Andreopoulos W."/>
            <person name="Pangilinan J."/>
            <person name="LaButti K."/>
            <person name="Riley R."/>
            <person name="Lipzen A."/>
            <person name="Clum A."/>
            <person name="Drula E."/>
            <person name="Henrissat B."/>
            <person name="Kohler A."/>
            <person name="Grigoriev I.V."/>
            <person name="Martin F.M."/>
            <person name="Hacquard S."/>
        </authorList>
    </citation>
    <scope>NUCLEOTIDE SEQUENCE [LARGE SCALE GENOMIC DNA]</scope>
    <source>
        <strain evidence="1 2">MPI-SDFR-AT-0080</strain>
    </source>
</reference>
<sequence length="147" mass="16297">MIGNETASRLGEWIGSTAPQALWLSGPYLEADVLGNPTSMLSAKILNLAAKNGIPVASYFCELRRRECLRPGNSTEEQQGVVALLYALPRQMIELLPPLFDEMDIDLSKRRFDQLDGTVRSFTQAMSMFRALLELIPRPAICIVDGL</sequence>
<dbReference type="EMBL" id="JAGTJR010000052">
    <property type="protein sequence ID" value="KAH7027064.1"/>
    <property type="molecule type" value="Genomic_DNA"/>
</dbReference>
<evidence type="ECO:0000313" key="2">
    <source>
        <dbReference type="Proteomes" id="UP000774617"/>
    </source>
</evidence>
<keyword evidence="2" id="KW-1185">Reference proteome</keyword>
<comment type="caution">
    <text evidence="1">The sequence shown here is derived from an EMBL/GenBank/DDBJ whole genome shotgun (WGS) entry which is preliminary data.</text>
</comment>
<dbReference type="Proteomes" id="UP000774617">
    <property type="component" value="Unassembled WGS sequence"/>
</dbReference>